<dbReference type="InterPro" id="IPR006680">
    <property type="entry name" value="Amidohydro-rel"/>
</dbReference>
<comment type="caution">
    <text evidence="10">The sequence shown here is derived from an EMBL/GenBank/DDBJ whole genome shotgun (WGS) entry which is preliminary data.</text>
</comment>
<comment type="function">
    <text evidence="1">Catalyzes the reversible cyclization of carbamoyl aspartate to dihydroorotate.</text>
</comment>
<dbReference type="InterPro" id="IPR047604">
    <property type="entry name" value="Allantoinase_bact"/>
</dbReference>
<comment type="subunit">
    <text evidence="3 8">Homotetramer.</text>
</comment>
<keyword evidence="11" id="KW-1185">Reference proteome</keyword>
<dbReference type="PROSITE" id="PS00482">
    <property type="entry name" value="DIHYDROOROTASE_1"/>
    <property type="match status" value="1"/>
</dbReference>
<dbReference type="InterPro" id="IPR002195">
    <property type="entry name" value="Dihydroorotase_CS"/>
</dbReference>
<keyword evidence="5 8" id="KW-0479">Metal-binding</keyword>
<dbReference type="NCBIfam" id="NF004839">
    <property type="entry name" value="PRK06189.1"/>
    <property type="match status" value="1"/>
</dbReference>
<evidence type="ECO:0000256" key="5">
    <source>
        <dbReference type="ARBA" id="ARBA00022723"/>
    </source>
</evidence>
<dbReference type="EMBL" id="JACWFH010000006">
    <property type="protein sequence ID" value="MBY0095756.1"/>
    <property type="molecule type" value="Genomic_DNA"/>
</dbReference>
<dbReference type="InterPro" id="IPR011059">
    <property type="entry name" value="Metal-dep_hydrolase_composite"/>
</dbReference>
<dbReference type="Gene3D" id="2.30.40.10">
    <property type="entry name" value="Urease, subunit C, domain 1"/>
    <property type="match status" value="1"/>
</dbReference>
<evidence type="ECO:0000313" key="11">
    <source>
        <dbReference type="Proteomes" id="UP000769780"/>
    </source>
</evidence>
<name>A0ABS7K0K4_9BACI</name>
<dbReference type="EC" id="3.5.2.5" evidence="8"/>
<dbReference type="InterPro" id="IPR017593">
    <property type="entry name" value="Allantoinase"/>
</dbReference>
<organism evidence="10 11">
    <name type="scientific">Mesobacillus maritimus</name>
    <dbReference type="NCBI Taxonomy" id="1643336"/>
    <lineage>
        <taxon>Bacteria</taxon>
        <taxon>Bacillati</taxon>
        <taxon>Bacillota</taxon>
        <taxon>Bacilli</taxon>
        <taxon>Bacillales</taxon>
        <taxon>Bacillaceae</taxon>
        <taxon>Mesobacillus</taxon>
    </lineage>
</organism>
<comment type="pathway">
    <text evidence="8">Nitrogen metabolism; (S)-allantoin degradation; allantoate from (S)-allantoin: step 1/1.</text>
</comment>
<comment type="PTM">
    <text evidence="8">Carboxylation allows a single lysine to coordinate two zinc ions.</text>
</comment>
<feature type="binding site" evidence="8">
    <location>
        <position position="313"/>
    </location>
    <ligand>
        <name>Zn(2+)</name>
        <dbReference type="ChEBI" id="CHEBI:29105"/>
        <label>1</label>
    </ligand>
</feature>
<gene>
    <name evidence="8" type="primary">allB</name>
    <name evidence="10" type="ORF">H0185_02840</name>
</gene>
<dbReference type="RefSeq" id="WP_221871020.1">
    <property type="nucleotide sequence ID" value="NZ_JACWFH010000006.1"/>
</dbReference>
<feature type="binding site" evidence="8">
    <location>
        <position position="240"/>
    </location>
    <ligand>
        <name>Zn(2+)</name>
        <dbReference type="ChEBI" id="CHEBI:29105"/>
        <label>2</label>
    </ligand>
</feature>
<evidence type="ECO:0000256" key="8">
    <source>
        <dbReference type="HAMAP-Rule" id="MF_01645"/>
    </source>
</evidence>
<protein>
    <recommendedName>
        <fullName evidence="8">Allantoinase</fullName>
        <ecNumber evidence="8">3.5.2.5</ecNumber>
    </recommendedName>
    <alternativeName>
        <fullName evidence="8">Allantoin-utilizing enzyme</fullName>
    </alternativeName>
</protein>
<feature type="binding site" evidence="8">
    <location>
        <position position="63"/>
    </location>
    <ligand>
        <name>Zn(2+)</name>
        <dbReference type="ChEBI" id="CHEBI:29105"/>
        <label>1</label>
    </ligand>
</feature>
<feature type="binding site" evidence="8">
    <location>
        <position position="184"/>
    </location>
    <ligand>
        <name>Zn(2+)</name>
        <dbReference type="ChEBI" id="CHEBI:29105"/>
        <label>2</label>
    </ligand>
</feature>
<dbReference type="NCBIfam" id="TIGR03178">
    <property type="entry name" value="allantoinase"/>
    <property type="match status" value="1"/>
</dbReference>
<dbReference type="SUPFAM" id="SSF51556">
    <property type="entry name" value="Metallo-dependent hydrolases"/>
    <property type="match status" value="1"/>
</dbReference>
<reference evidence="10 11" key="1">
    <citation type="submission" date="2020-07" db="EMBL/GenBank/DDBJ databases">
        <title>Fungal Genomes of the International Space Station.</title>
        <authorList>
            <person name="Seuylemezian A."/>
            <person name="Singh N.K."/>
            <person name="Wood J."/>
            <person name="Venkateswaran K."/>
        </authorList>
    </citation>
    <scope>NUCLEOTIDE SEQUENCE [LARGE SCALE GENOMIC DNA]</scope>
    <source>
        <strain evidence="10 11">PL-B2</strain>
    </source>
</reference>
<dbReference type="PANTHER" id="PTHR43668:SF4">
    <property type="entry name" value="ALLANTOINASE"/>
    <property type="match status" value="1"/>
</dbReference>
<evidence type="ECO:0000256" key="6">
    <source>
        <dbReference type="ARBA" id="ARBA00022801"/>
    </source>
</evidence>
<dbReference type="Gene3D" id="3.20.20.140">
    <property type="entry name" value="Metal-dependent hydrolases"/>
    <property type="match status" value="1"/>
</dbReference>
<feature type="binding site" description="via carbamate group" evidence="8">
    <location>
        <position position="148"/>
    </location>
    <ligand>
        <name>Zn(2+)</name>
        <dbReference type="ChEBI" id="CHEBI:29105"/>
        <label>2</label>
    </ligand>
</feature>
<evidence type="ECO:0000256" key="1">
    <source>
        <dbReference type="ARBA" id="ARBA00002368"/>
    </source>
</evidence>
<comment type="similarity">
    <text evidence="2">Belongs to the metallo-dependent hydrolases superfamily. DHOase family. Class I DHOase subfamily.</text>
</comment>
<evidence type="ECO:0000313" key="10">
    <source>
        <dbReference type="EMBL" id="MBY0095756.1"/>
    </source>
</evidence>
<evidence type="ECO:0000256" key="3">
    <source>
        <dbReference type="ARBA" id="ARBA00011881"/>
    </source>
</evidence>
<dbReference type="InterPro" id="IPR050138">
    <property type="entry name" value="DHOase/Allantoinase_Hydrolase"/>
</dbReference>
<comment type="catalytic activity">
    <reaction evidence="8">
        <text>(S)-allantoin + H2O = allantoate + H(+)</text>
        <dbReference type="Rhea" id="RHEA:17029"/>
        <dbReference type="ChEBI" id="CHEBI:15377"/>
        <dbReference type="ChEBI" id="CHEBI:15378"/>
        <dbReference type="ChEBI" id="CHEBI:15678"/>
        <dbReference type="ChEBI" id="CHEBI:17536"/>
        <dbReference type="EC" id="3.5.2.5"/>
    </reaction>
</comment>
<feature type="domain" description="Amidohydrolase-related" evidence="9">
    <location>
        <begin position="52"/>
        <end position="432"/>
    </location>
</feature>
<sequence length="459" mass="50429">MMQYDLIIRNGRVVLPNEVKKLDIGIKDGVIAEIRPQLSGTGKEERDAEGMYIFPGMIDVHVHFNDPGRDDWEGFDTGSKMLAAGGGTTFFDMPLNGIPSTVNQPALFEKAKQGKVKSVVDFGLWGGLVPGNLAELKGLAEEGVIGFKAFLSHSGNDEFQRVDDHSLIEGMKEIASLEKTLALHAESAAITEMLTKEKQEQGRITADDYLASRPIVAEVVAVERAISYAMVTDCSLHFVHISSAAAVEKINEAKAEGLDVTVETCPHYLLFNHTDLVEKGAVAKCAPPLREKREQEKLIQCLINGDFDMIASDHSPSPYRLKDPTLHNLFEAWGGISGGQFTLLALIELALEHQIPFTKVASLVAEAPAKRFNLSSKGRSEVGMDADFAVVSLAESFTVSEENFLARHKQSLYMGHTFPCSVQLTINRGEIVYENGKVIEQYRTGDWLKPGKKQMKTAH</sequence>
<dbReference type="GO" id="GO:0004038">
    <property type="term" value="F:allantoinase activity"/>
    <property type="evidence" value="ECO:0007669"/>
    <property type="project" value="UniProtKB-EC"/>
</dbReference>
<evidence type="ECO:0000256" key="2">
    <source>
        <dbReference type="ARBA" id="ARBA00010286"/>
    </source>
</evidence>
<dbReference type="PANTHER" id="PTHR43668">
    <property type="entry name" value="ALLANTOINASE"/>
    <property type="match status" value="1"/>
</dbReference>
<comment type="similarity">
    <text evidence="8">Belongs to the metallo-dependent hydrolases superfamily. Allantoinase family.</text>
</comment>
<evidence type="ECO:0000256" key="4">
    <source>
        <dbReference type="ARBA" id="ARBA00022631"/>
    </source>
</evidence>
<dbReference type="Proteomes" id="UP000769780">
    <property type="component" value="Unassembled WGS sequence"/>
</dbReference>
<keyword evidence="7 8" id="KW-0862">Zinc</keyword>
<evidence type="ECO:0000259" key="9">
    <source>
        <dbReference type="Pfam" id="PF01979"/>
    </source>
</evidence>
<keyword evidence="6 8" id="KW-0378">Hydrolase</keyword>
<keyword evidence="4 8" id="KW-0659">Purine metabolism</keyword>
<comment type="function">
    <text evidence="8">Catalyzes the conversion of allantoin (5-ureidohydantoin) to allantoic acid by hydrolytic cleavage of the five-member hydantoin ring.</text>
</comment>
<dbReference type="Pfam" id="PF01979">
    <property type="entry name" value="Amidohydro_1"/>
    <property type="match status" value="1"/>
</dbReference>
<proteinExistence type="inferred from homology"/>
<comment type="cofactor">
    <cofactor evidence="8">
        <name>Zn(2+)</name>
        <dbReference type="ChEBI" id="CHEBI:29105"/>
    </cofactor>
    <text evidence="8">Binds 2 Zn(2+) ions per subunit.</text>
</comment>
<feature type="modified residue" description="N6-carboxylysine" evidence="8">
    <location>
        <position position="148"/>
    </location>
</feature>
<dbReference type="HAMAP" id="MF_01645">
    <property type="entry name" value="Hydantoinase"/>
    <property type="match status" value="1"/>
</dbReference>
<accession>A0ABS7K0K4</accession>
<evidence type="ECO:0000256" key="7">
    <source>
        <dbReference type="ARBA" id="ARBA00022833"/>
    </source>
</evidence>
<feature type="binding site" evidence="8">
    <location>
        <position position="61"/>
    </location>
    <ligand>
        <name>Zn(2+)</name>
        <dbReference type="ChEBI" id="CHEBI:29105"/>
        <label>1</label>
    </ligand>
</feature>
<dbReference type="InterPro" id="IPR032466">
    <property type="entry name" value="Metal_Hydrolase"/>
</dbReference>
<feature type="binding site" description="via carbamate group" evidence="8">
    <location>
        <position position="148"/>
    </location>
    <ligand>
        <name>Zn(2+)</name>
        <dbReference type="ChEBI" id="CHEBI:29105"/>
        <label>1</label>
    </ligand>
</feature>
<dbReference type="SUPFAM" id="SSF51338">
    <property type="entry name" value="Composite domain of metallo-dependent hydrolases"/>
    <property type="match status" value="1"/>
</dbReference>